<evidence type="ECO:0000313" key="2">
    <source>
        <dbReference type="Proteomes" id="UP001633002"/>
    </source>
</evidence>
<protein>
    <submittedName>
        <fullName evidence="1">Uncharacterized protein</fullName>
    </submittedName>
</protein>
<reference evidence="1 2" key="1">
    <citation type="submission" date="2024-09" db="EMBL/GenBank/DDBJ databases">
        <title>Chromosome-scale assembly of Riccia sorocarpa.</title>
        <authorList>
            <person name="Paukszto L."/>
        </authorList>
    </citation>
    <scope>NUCLEOTIDE SEQUENCE [LARGE SCALE GENOMIC DNA]</scope>
    <source>
        <strain evidence="1">LP-2024</strain>
        <tissue evidence="1">Aerial parts of the thallus</tissue>
    </source>
</reference>
<dbReference type="EMBL" id="JBJQOH010000008">
    <property type="protein sequence ID" value="KAL3676545.1"/>
    <property type="molecule type" value="Genomic_DNA"/>
</dbReference>
<accession>A0ABD3GBK7</accession>
<sequence>MSAIQDFATQLRTNRARTPVPPPVDPEVFRRALETLDISALFTPPTSVPASLAVPPPELAMHIQPEPEVEPEVDPVVEPEVEHIMEPTASVESHHPSADVHGVVGESIVVVERYVAPHQDEGTSGVIGTRRPTREPNVMWVLIEDPSASYGRRDLEFHVATVATRPIHAEEELLCHYLWGSGPLCTPCVFAPRPR</sequence>
<dbReference type="AlphaFoldDB" id="A0ABD3GBK7"/>
<dbReference type="Proteomes" id="UP001633002">
    <property type="component" value="Unassembled WGS sequence"/>
</dbReference>
<organism evidence="1 2">
    <name type="scientific">Riccia sorocarpa</name>
    <dbReference type="NCBI Taxonomy" id="122646"/>
    <lineage>
        <taxon>Eukaryota</taxon>
        <taxon>Viridiplantae</taxon>
        <taxon>Streptophyta</taxon>
        <taxon>Embryophyta</taxon>
        <taxon>Marchantiophyta</taxon>
        <taxon>Marchantiopsida</taxon>
        <taxon>Marchantiidae</taxon>
        <taxon>Marchantiales</taxon>
        <taxon>Ricciaceae</taxon>
        <taxon>Riccia</taxon>
    </lineage>
</organism>
<keyword evidence="2" id="KW-1185">Reference proteome</keyword>
<gene>
    <name evidence="1" type="ORF">R1sor_026493</name>
</gene>
<name>A0ABD3GBK7_9MARC</name>
<proteinExistence type="predicted"/>
<evidence type="ECO:0000313" key="1">
    <source>
        <dbReference type="EMBL" id="KAL3676545.1"/>
    </source>
</evidence>
<comment type="caution">
    <text evidence="1">The sequence shown here is derived from an EMBL/GenBank/DDBJ whole genome shotgun (WGS) entry which is preliminary data.</text>
</comment>